<evidence type="ECO:0000256" key="4">
    <source>
        <dbReference type="ARBA" id="ARBA00022475"/>
    </source>
</evidence>
<evidence type="ECO:0000256" key="6">
    <source>
        <dbReference type="ARBA" id="ARBA00022989"/>
    </source>
</evidence>
<feature type="transmembrane region" description="Helical" evidence="8">
    <location>
        <begin position="348"/>
        <end position="366"/>
    </location>
</feature>
<organism evidence="9 10">
    <name type="scientific">Dethiosulfatibacter aminovorans DSM 17477</name>
    <dbReference type="NCBI Taxonomy" id="1121476"/>
    <lineage>
        <taxon>Bacteria</taxon>
        <taxon>Bacillati</taxon>
        <taxon>Bacillota</taxon>
        <taxon>Tissierellia</taxon>
        <taxon>Dethiosulfatibacter</taxon>
    </lineage>
</organism>
<sequence length="518" mass="56986">MFEKVDKKIALISAAICGIFVIWTVLTPETMQEIFNVLFKFFINNLGWLYLLCVSLFLLFCIVLAFSKYGKIKLGKDDEEPEYSNMTWFAMLFSAGMGIGLVFWGAAEPIYHFANSPFAESGSPEAVTIALRTTFFHWGIHPWASYGVIALALGYFQFRKGLPALVSSTLHPLIGDEGINGPIGQTVDIITVVVTLIGVATSLGLGSMQVVTGMNYIFGIPNTMSVSIIFVAIVTLIFTMTAVSGLKRWMKWLSNINMIIAAVVALFILMVGPTVFLLESFTEALGNYLQNVVMLSFFTDAAGVVAEKTGYDWIGSWTVFYWAWWLTWAPFVGSFIARISRGRTIKEFVLGILVAPTILSAIWFTLMGGSAIHLELFGNGGIAEATFNDVTSSVFATFAQYPLSGFLSAMAMIMVTIFFLTSANSATFVIGMFTSRGDLEPSSGLKIVWGVFEGFLAIALLMAGGLSAVQTVSFTVGLPFMILMLFIMYSFLKALNRDQEYINEKSVYTQVLKEKENV</sequence>
<evidence type="ECO:0000256" key="1">
    <source>
        <dbReference type="ARBA" id="ARBA00004651"/>
    </source>
</evidence>
<feature type="transmembrane region" description="Helical" evidence="8">
    <location>
        <begin position="140"/>
        <end position="158"/>
    </location>
</feature>
<dbReference type="GO" id="GO:0022857">
    <property type="term" value="F:transmembrane transporter activity"/>
    <property type="evidence" value="ECO:0007669"/>
    <property type="project" value="InterPro"/>
</dbReference>
<evidence type="ECO:0000313" key="10">
    <source>
        <dbReference type="Proteomes" id="UP000184052"/>
    </source>
</evidence>
<keyword evidence="6 8" id="KW-1133">Transmembrane helix</keyword>
<dbReference type="InterPro" id="IPR018093">
    <property type="entry name" value="BCCT_CS"/>
</dbReference>
<evidence type="ECO:0000256" key="7">
    <source>
        <dbReference type="ARBA" id="ARBA00023136"/>
    </source>
</evidence>
<feature type="transmembrane region" description="Helical" evidence="8">
    <location>
        <begin position="258"/>
        <end position="278"/>
    </location>
</feature>
<feature type="transmembrane region" description="Helical" evidence="8">
    <location>
        <begin position="224"/>
        <end position="246"/>
    </location>
</feature>
<gene>
    <name evidence="9" type="ORF">SAMN02745751_02830</name>
</gene>
<evidence type="ECO:0000256" key="8">
    <source>
        <dbReference type="SAM" id="Phobius"/>
    </source>
</evidence>
<dbReference type="AlphaFoldDB" id="A0A1M6K9E4"/>
<feature type="transmembrane region" description="Helical" evidence="8">
    <location>
        <begin position="319"/>
        <end position="336"/>
    </location>
</feature>
<dbReference type="InterPro" id="IPR000060">
    <property type="entry name" value="BCCT_transptr"/>
</dbReference>
<feature type="transmembrane region" description="Helical" evidence="8">
    <location>
        <begin position="9"/>
        <end position="26"/>
    </location>
</feature>
<dbReference type="NCBIfam" id="TIGR00842">
    <property type="entry name" value="bcct"/>
    <property type="match status" value="1"/>
</dbReference>
<feature type="transmembrane region" description="Helical" evidence="8">
    <location>
        <begin position="189"/>
        <end position="218"/>
    </location>
</feature>
<keyword evidence="10" id="KW-1185">Reference proteome</keyword>
<dbReference type="Pfam" id="PF02028">
    <property type="entry name" value="BCCT"/>
    <property type="match status" value="1"/>
</dbReference>
<feature type="transmembrane region" description="Helical" evidence="8">
    <location>
        <begin position="472"/>
        <end position="492"/>
    </location>
</feature>
<dbReference type="GO" id="GO:0005886">
    <property type="term" value="C:plasma membrane"/>
    <property type="evidence" value="ECO:0007669"/>
    <property type="project" value="UniProtKB-SubCell"/>
</dbReference>
<comment type="subcellular location">
    <subcellularLocation>
        <location evidence="1">Cell membrane</location>
        <topology evidence="1">Multi-pass membrane protein</topology>
    </subcellularLocation>
</comment>
<evidence type="ECO:0000256" key="2">
    <source>
        <dbReference type="ARBA" id="ARBA00005658"/>
    </source>
</evidence>
<evidence type="ECO:0000256" key="3">
    <source>
        <dbReference type="ARBA" id="ARBA00022448"/>
    </source>
</evidence>
<comment type="similarity">
    <text evidence="2">Belongs to the BCCT transporter (TC 2.A.15) family.</text>
</comment>
<feature type="transmembrane region" description="Helical" evidence="8">
    <location>
        <begin position="87"/>
        <end position="107"/>
    </location>
</feature>
<keyword evidence="3" id="KW-0813">Transport</keyword>
<dbReference type="Proteomes" id="UP000184052">
    <property type="component" value="Unassembled WGS sequence"/>
</dbReference>
<feature type="transmembrane region" description="Helical" evidence="8">
    <location>
        <begin position="406"/>
        <end position="433"/>
    </location>
</feature>
<protein>
    <submittedName>
        <fullName evidence="9">Glycine betaine transporter</fullName>
    </submittedName>
</protein>
<dbReference type="PROSITE" id="PS01303">
    <property type="entry name" value="BCCT"/>
    <property type="match status" value="1"/>
</dbReference>
<dbReference type="PANTHER" id="PTHR30047">
    <property type="entry name" value="HIGH-AFFINITY CHOLINE TRANSPORT PROTEIN-RELATED"/>
    <property type="match status" value="1"/>
</dbReference>
<dbReference type="RefSeq" id="WP_245819900.1">
    <property type="nucleotide sequence ID" value="NZ_FQZL01000025.1"/>
</dbReference>
<name>A0A1M6K9E4_9FIRM</name>
<dbReference type="PANTHER" id="PTHR30047:SF7">
    <property type="entry name" value="HIGH-AFFINITY CHOLINE TRANSPORT PROTEIN"/>
    <property type="match status" value="1"/>
</dbReference>
<keyword evidence="7 8" id="KW-0472">Membrane</keyword>
<feature type="transmembrane region" description="Helical" evidence="8">
    <location>
        <begin position="46"/>
        <end position="66"/>
    </location>
</feature>
<accession>A0A1M6K9E4</accession>
<proteinExistence type="inferred from homology"/>
<keyword evidence="4" id="KW-1003">Cell membrane</keyword>
<feature type="transmembrane region" description="Helical" evidence="8">
    <location>
        <begin position="445"/>
        <end position="466"/>
    </location>
</feature>
<dbReference type="EMBL" id="FQZL01000025">
    <property type="protein sequence ID" value="SHJ55520.1"/>
    <property type="molecule type" value="Genomic_DNA"/>
</dbReference>
<reference evidence="9 10" key="1">
    <citation type="submission" date="2016-11" db="EMBL/GenBank/DDBJ databases">
        <authorList>
            <person name="Jaros S."/>
            <person name="Januszkiewicz K."/>
            <person name="Wedrychowicz H."/>
        </authorList>
    </citation>
    <scope>NUCLEOTIDE SEQUENCE [LARGE SCALE GENOMIC DNA]</scope>
    <source>
        <strain evidence="9 10">DSM 17477</strain>
    </source>
</reference>
<evidence type="ECO:0000256" key="5">
    <source>
        <dbReference type="ARBA" id="ARBA00022692"/>
    </source>
</evidence>
<keyword evidence="5 8" id="KW-0812">Transmembrane</keyword>
<evidence type="ECO:0000313" key="9">
    <source>
        <dbReference type="EMBL" id="SHJ55520.1"/>
    </source>
</evidence>
<dbReference type="STRING" id="1121476.SAMN02745751_02830"/>